<proteinExistence type="predicted"/>
<dbReference type="SUPFAM" id="SSF52540">
    <property type="entry name" value="P-loop containing nucleoside triphosphate hydrolases"/>
    <property type="match status" value="2"/>
</dbReference>
<dbReference type="EMBL" id="CM007650">
    <property type="protein sequence ID" value="ONM54003.1"/>
    <property type="molecule type" value="Genomic_DNA"/>
</dbReference>
<evidence type="ECO:0000313" key="2">
    <source>
        <dbReference type="EMBL" id="ONM54003.1"/>
    </source>
</evidence>
<gene>
    <name evidence="2" type="ORF">ZEAMMB73_Zm00001d019960</name>
</gene>
<dbReference type="GO" id="GO:0016887">
    <property type="term" value="F:ATP hydrolysis activity"/>
    <property type="evidence" value="ECO:0007669"/>
    <property type="project" value="InterPro"/>
</dbReference>
<dbReference type="PaxDb" id="4577-AC202110.3_FGP004"/>
<dbReference type="PANTHER" id="PTHR48040">
    <property type="entry name" value="PLEIOTROPIC DRUG RESISTANCE PROTEIN 1-LIKE ISOFORM X1"/>
    <property type="match status" value="1"/>
</dbReference>
<dbReference type="STRING" id="4577.A0A1D6I1A7"/>
<dbReference type="Pfam" id="PF00005">
    <property type="entry name" value="ABC_tran"/>
    <property type="match status" value="1"/>
</dbReference>
<feature type="domain" description="ABC transporter" evidence="1">
    <location>
        <begin position="115"/>
        <end position="194"/>
    </location>
</feature>
<name>A0A1D6I1A7_MAIZE</name>
<reference evidence="2" key="1">
    <citation type="submission" date="2015-12" db="EMBL/GenBank/DDBJ databases">
        <title>Update maize B73 reference genome by single molecule sequencing technologies.</title>
        <authorList>
            <consortium name="Maize Genome Sequencing Project"/>
            <person name="Ware D."/>
        </authorList>
    </citation>
    <scope>NUCLEOTIDE SEQUENCE [LARGE SCALE GENOMIC DNA]</scope>
    <source>
        <tissue evidence="2">Seedling</tissue>
    </source>
</reference>
<dbReference type="InterPro" id="IPR003439">
    <property type="entry name" value="ABC_transporter-like_ATP-bd"/>
</dbReference>
<dbReference type="GO" id="GO:0005524">
    <property type="term" value="F:ATP binding"/>
    <property type="evidence" value="ECO:0007669"/>
    <property type="project" value="InterPro"/>
</dbReference>
<dbReference type="InParanoid" id="A0A1D6I1A7"/>
<dbReference type="IntAct" id="A0A1D6I1A7">
    <property type="interactions" value="2"/>
</dbReference>
<dbReference type="AlphaFoldDB" id="A0A1D6I1A7"/>
<organism evidence="2">
    <name type="scientific">Zea mays</name>
    <name type="common">Maize</name>
    <dbReference type="NCBI Taxonomy" id="4577"/>
    <lineage>
        <taxon>Eukaryota</taxon>
        <taxon>Viridiplantae</taxon>
        <taxon>Streptophyta</taxon>
        <taxon>Embryophyta</taxon>
        <taxon>Tracheophyta</taxon>
        <taxon>Spermatophyta</taxon>
        <taxon>Magnoliopsida</taxon>
        <taxon>Liliopsida</taxon>
        <taxon>Poales</taxon>
        <taxon>Poaceae</taxon>
        <taxon>PACMAD clade</taxon>
        <taxon>Panicoideae</taxon>
        <taxon>Andropogonodae</taxon>
        <taxon>Andropogoneae</taxon>
        <taxon>Tripsacinae</taxon>
        <taxon>Zea</taxon>
    </lineage>
</organism>
<sequence>MALMLSMTEIRFSVSSENGKNYRDSVIPMRDSKQWSRLGCQDPEVEIIFDSVSVEAVVPVGRRTTPTLPNTIINCGKAVMDSVLMRRSREETFKIIDAVSGTIRSSRCFSCVARMTLLLGAPGSGKTTLLKALAGKLDSSLKIHGDVKYKCNGETMSSTSQHLCAYVSQNDLHHPEMTVRETINFASNMLGANNEFGRGDILT</sequence>
<dbReference type="InterPro" id="IPR027417">
    <property type="entry name" value="P-loop_NTPase"/>
</dbReference>
<protein>
    <submittedName>
        <fullName evidence="2">Pleiotropic drug resistance protein 2</fullName>
    </submittedName>
</protein>
<dbReference type="PANTHER" id="PTHR48040:SF60">
    <property type="entry name" value="ABC TRANSPORTER DOMAIN-CONTAINING PROTEIN"/>
    <property type="match status" value="1"/>
</dbReference>
<dbReference type="Gene3D" id="3.40.50.300">
    <property type="entry name" value="P-loop containing nucleotide triphosphate hydrolases"/>
    <property type="match status" value="1"/>
</dbReference>
<evidence type="ECO:0000259" key="1">
    <source>
        <dbReference type="Pfam" id="PF00005"/>
    </source>
</evidence>
<accession>A0A1D6I1A7</accession>
<dbReference type="OMA" id="PNTIINC"/>
<dbReference type="eggNOG" id="KOG0065">
    <property type="taxonomic scope" value="Eukaryota"/>
</dbReference>